<evidence type="ECO:0000256" key="1">
    <source>
        <dbReference type="ARBA" id="ARBA00006924"/>
    </source>
</evidence>
<dbReference type="InterPro" id="IPR029035">
    <property type="entry name" value="DHS-like_NAD/FAD-binding_dom"/>
</dbReference>
<feature type="binding site" evidence="4">
    <location>
        <position position="110"/>
    </location>
    <ligand>
        <name>Zn(2+)</name>
        <dbReference type="ChEBI" id="CHEBI:29105"/>
    </ligand>
</feature>
<dbReference type="SUPFAM" id="SSF52467">
    <property type="entry name" value="DHS-like NAD/FAD-binding domain"/>
    <property type="match status" value="1"/>
</dbReference>
<feature type="binding site" evidence="4">
    <location>
        <position position="88"/>
    </location>
    <ligand>
        <name>Zn(2+)</name>
        <dbReference type="ChEBI" id="CHEBI:29105"/>
    </ligand>
</feature>
<reference evidence="6" key="1">
    <citation type="journal article" date="2020" name="Stud. Mycol.">
        <title>101 Dothideomycetes genomes: a test case for predicting lifestyles and emergence of pathogens.</title>
        <authorList>
            <person name="Haridas S."/>
            <person name="Albert R."/>
            <person name="Binder M."/>
            <person name="Bloem J."/>
            <person name="Labutti K."/>
            <person name="Salamov A."/>
            <person name="Andreopoulos B."/>
            <person name="Baker S."/>
            <person name="Barry K."/>
            <person name="Bills G."/>
            <person name="Bluhm B."/>
            <person name="Cannon C."/>
            <person name="Castanera R."/>
            <person name="Culley D."/>
            <person name="Daum C."/>
            <person name="Ezra D."/>
            <person name="Gonzalez J."/>
            <person name="Henrissat B."/>
            <person name="Kuo A."/>
            <person name="Liang C."/>
            <person name="Lipzen A."/>
            <person name="Lutzoni F."/>
            <person name="Magnuson J."/>
            <person name="Mondo S."/>
            <person name="Nolan M."/>
            <person name="Ohm R."/>
            <person name="Pangilinan J."/>
            <person name="Park H.-J."/>
            <person name="Ramirez L."/>
            <person name="Alfaro M."/>
            <person name="Sun H."/>
            <person name="Tritt A."/>
            <person name="Yoshinaga Y."/>
            <person name="Zwiers L.-H."/>
            <person name="Turgeon B."/>
            <person name="Goodwin S."/>
            <person name="Spatafora J."/>
            <person name="Crous P."/>
            <person name="Grigoriev I."/>
        </authorList>
    </citation>
    <scope>NUCLEOTIDE SEQUENCE</scope>
    <source>
        <strain evidence="6">CBS 125425</strain>
    </source>
</reference>
<feature type="non-terminal residue" evidence="6">
    <location>
        <position position="1"/>
    </location>
</feature>
<keyword evidence="4" id="KW-0479">Metal-binding</keyword>
<feature type="domain" description="Deacetylase sirtuin-type" evidence="5">
    <location>
        <begin position="1"/>
        <end position="179"/>
    </location>
</feature>
<dbReference type="GO" id="GO:0006282">
    <property type="term" value="P:regulation of DNA repair"/>
    <property type="evidence" value="ECO:0007669"/>
    <property type="project" value="TreeGrafter"/>
</dbReference>
<comment type="similarity">
    <text evidence="1">Belongs to the sirtuin family. Class I subfamily.</text>
</comment>
<dbReference type="GO" id="GO:0017136">
    <property type="term" value="F:histone deacetylase activity, NAD-dependent"/>
    <property type="evidence" value="ECO:0007669"/>
    <property type="project" value="TreeGrafter"/>
</dbReference>
<organism evidence="6 7">
    <name type="scientific">Polyplosphaeria fusca</name>
    <dbReference type="NCBI Taxonomy" id="682080"/>
    <lineage>
        <taxon>Eukaryota</taxon>
        <taxon>Fungi</taxon>
        <taxon>Dikarya</taxon>
        <taxon>Ascomycota</taxon>
        <taxon>Pezizomycotina</taxon>
        <taxon>Dothideomycetes</taxon>
        <taxon>Pleosporomycetidae</taxon>
        <taxon>Pleosporales</taxon>
        <taxon>Tetraplosphaeriaceae</taxon>
        <taxon>Polyplosphaeria</taxon>
    </lineage>
</organism>
<dbReference type="InterPro" id="IPR050134">
    <property type="entry name" value="NAD-dep_sirtuin_deacylases"/>
</dbReference>
<comment type="caution">
    <text evidence="6">The sequence shown here is derived from an EMBL/GenBank/DDBJ whole genome shotgun (WGS) entry which is preliminary data.</text>
</comment>
<dbReference type="Proteomes" id="UP000799444">
    <property type="component" value="Unassembled WGS sequence"/>
</dbReference>
<feature type="binding site" evidence="4">
    <location>
        <position position="105"/>
    </location>
    <ligand>
        <name>Zn(2+)</name>
        <dbReference type="ChEBI" id="CHEBI:29105"/>
    </ligand>
</feature>
<evidence type="ECO:0000313" key="7">
    <source>
        <dbReference type="Proteomes" id="UP000799444"/>
    </source>
</evidence>
<protein>
    <submittedName>
        <fullName evidence="6">DHS-like NAD/FAD-binding domain-containing protein</fullName>
    </submittedName>
</protein>
<feature type="active site" description="Proton acceptor" evidence="4">
    <location>
        <position position="77"/>
    </location>
</feature>
<name>A0A9P4QKW0_9PLEO</name>
<dbReference type="PANTHER" id="PTHR11085:SF15">
    <property type="entry name" value="NAD-DEPENDENT HISTONE DEACETYLASE HST4"/>
    <property type="match status" value="1"/>
</dbReference>
<evidence type="ECO:0000259" key="5">
    <source>
        <dbReference type="PROSITE" id="PS50305"/>
    </source>
</evidence>
<dbReference type="Pfam" id="PF02146">
    <property type="entry name" value="SIR2"/>
    <property type="match status" value="1"/>
</dbReference>
<dbReference type="Gene3D" id="3.40.50.1220">
    <property type="entry name" value="TPP-binding domain"/>
    <property type="match status" value="1"/>
</dbReference>
<accession>A0A9P4QKW0</accession>
<dbReference type="EMBL" id="ML996324">
    <property type="protein sequence ID" value="KAF2727570.1"/>
    <property type="molecule type" value="Genomic_DNA"/>
</dbReference>
<feature type="binding site" evidence="4">
    <location>
        <position position="85"/>
    </location>
    <ligand>
        <name>Zn(2+)</name>
        <dbReference type="ChEBI" id="CHEBI:29105"/>
    </ligand>
</feature>
<dbReference type="GO" id="GO:0031934">
    <property type="term" value="C:mating-type region heterochromatin"/>
    <property type="evidence" value="ECO:0007669"/>
    <property type="project" value="TreeGrafter"/>
</dbReference>
<dbReference type="GO" id="GO:0000122">
    <property type="term" value="P:negative regulation of transcription by RNA polymerase II"/>
    <property type="evidence" value="ECO:0007669"/>
    <property type="project" value="TreeGrafter"/>
</dbReference>
<dbReference type="GO" id="GO:0070403">
    <property type="term" value="F:NAD+ binding"/>
    <property type="evidence" value="ECO:0007669"/>
    <property type="project" value="InterPro"/>
</dbReference>
<dbReference type="PROSITE" id="PS50305">
    <property type="entry name" value="SIRTUIN"/>
    <property type="match status" value="1"/>
</dbReference>
<dbReference type="GO" id="GO:0046872">
    <property type="term" value="F:metal ion binding"/>
    <property type="evidence" value="ECO:0007669"/>
    <property type="project" value="UniProtKB-KW"/>
</dbReference>
<evidence type="ECO:0000256" key="4">
    <source>
        <dbReference type="PROSITE-ProRule" id="PRU00236"/>
    </source>
</evidence>
<evidence type="ECO:0000313" key="6">
    <source>
        <dbReference type="EMBL" id="KAF2727570.1"/>
    </source>
</evidence>
<proteinExistence type="inferred from homology"/>
<dbReference type="GO" id="GO:1990414">
    <property type="term" value="P:replication-born double-strand break repair via sister chromatid exchange"/>
    <property type="evidence" value="ECO:0007669"/>
    <property type="project" value="TreeGrafter"/>
</dbReference>
<sequence>VYDRDETTERFHRTVCDLWKQASETSPTRCHLFLDHLAQRGSLRRLYTQNIDGLEKQCSNALTLEGSSLESRTIRLHGSVDEVRCSRCGDISPFDPEKFKGNNTCYCSVCPPPEQPKRILRTRAHHVGRLRPNILLYGDDDLGNEAIITEALKEDLQKVDLVLIVGTSLRVPGAIHLAR</sequence>
<dbReference type="GO" id="GO:0005634">
    <property type="term" value="C:nucleus"/>
    <property type="evidence" value="ECO:0007669"/>
    <property type="project" value="TreeGrafter"/>
</dbReference>
<dbReference type="GO" id="GO:0031508">
    <property type="term" value="P:pericentric heterochromatin formation"/>
    <property type="evidence" value="ECO:0007669"/>
    <property type="project" value="TreeGrafter"/>
</dbReference>
<gene>
    <name evidence="6" type="ORF">EJ04DRAFT_393420</name>
</gene>
<dbReference type="InterPro" id="IPR026590">
    <property type="entry name" value="Ssirtuin_cat_dom"/>
</dbReference>
<keyword evidence="4" id="KW-0862">Zinc</keyword>
<dbReference type="AlphaFoldDB" id="A0A9P4QKW0"/>
<dbReference type="InterPro" id="IPR003000">
    <property type="entry name" value="Sirtuin"/>
</dbReference>
<dbReference type="OrthoDB" id="2919105at2759"/>
<keyword evidence="7" id="KW-1185">Reference proteome</keyword>
<dbReference type="PANTHER" id="PTHR11085">
    <property type="entry name" value="NAD-DEPENDENT PROTEIN DEACYLASE SIRTUIN-5, MITOCHONDRIAL-RELATED"/>
    <property type="match status" value="1"/>
</dbReference>
<keyword evidence="3" id="KW-0520">NAD</keyword>
<evidence type="ECO:0000256" key="3">
    <source>
        <dbReference type="ARBA" id="ARBA00023027"/>
    </source>
</evidence>
<keyword evidence="2" id="KW-0808">Transferase</keyword>
<evidence type="ECO:0000256" key="2">
    <source>
        <dbReference type="ARBA" id="ARBA00022679"/>
    </source>
</evidence>
<feature type="non-terminal residue" evidence="6">
    <location>
        <position position="179"/>
    </location>
</feature>